<evidence type="ECO:0000313" key="7">
    <source>
        <dbReference type="EMBL" id="KAH7132110.1"/>
    </source>
</evidence>
<feature type="compositionally biased region" description="Acidic residues" evidence="5">
    <location>
        <begin position="580"/>
        <end position="595"/>
    </location>
</feature>
<sequence>MPAHPSPTPPATASPVASLQPANMASTTRPGRGGTPNALTAKPSLKAVDGDKPGRPSSKDSLRQKVKKLEETPKASKSEEQLKTFKSDFDGLRGHLTCKICDRLLYQPYIISCGHTYCYSCLCTWFVNNKARKTCPDCRAVVTQPPAPAYLIRDMVNVFVNRTELLPSGETIEQHSTWQKEEADIVQQDKDNQDVRTGGLFKGCFRPARTVAPSLRAVRDREDGVDRCPLCSWELESGECAQCGLFFDENGELTWGDSFTGFSDLDEMSERDLSGEDLDAELEMEDGFDGFGEPMDGWPNYMEDENESFVMRRFFEHGIPPQAYLARRRMTHSEAGSRRSYSQSIVSDMYTDEMDTVEEEDEEGLDEDSSMNDFIDDDEEVNPESPSTASPAAGQTPQPSNNTRRVQGRARRVVESEASSTVSSVVEEDDEEDEGPIRRGQRSRVQARILNRANGSREPSGPPSSTSTEESHEQELDEDTQALLRADGWMLQHDGPDEEMDDDDDDDDSDGARTTVGWDATAISNDRVRMGGSLTPTADRPRPNGTIRPPSRAGNPRIIDASRGLRRRSSVISNSTVSYEDGEADDDDSDLDQDGDITMAMNSLRQRRSRAQLRNPIGLNPTNPTARFANRGLSQGDAIDLDTDDNSDNSQTGGRRRGAPRVRHQEYNPRISWMFADHQRALQEFQRPGPLLDLDIEPRSITPVMRPRTSNRNRQSPAPQFSPFAPPRLRTPMMENTSNNTIVGRGLISPPRRIAASPLHRSTTPSNNPIRGDRAPSISSTSDASIILTPSTSGTSTPIIQQSVSVTSQEQTAATIDMIDRPPSRVGARPPSTTGRRNSAGFPPAFPSYPHHTNVGLNMQAAFLQDQRNGNNPWARFVRPRNSRPALRDQSSTATLRPATSRVNMRDSANQPQGVRSQPSRANLQHQPSRATLQHQTSRRRLNNQASTRTLRASEHARPPQSPGISVGPTSLPPTRSRLAPDERDNRARELVNDRLRALGGTYQPNTNPVRTNPFTQNRRPSIPSEVAPPTLGINNTPHHVRSNSNESVTSITSSTTAHMPPPSPNLGRRRSSRNMASAPIPPPAQGIFTSPVTMYTNNYMRPRQTALSNTGSPYESPLYPTTQRLSPMVAASGPLI</sequence>
<dbReference type="InterPro" id="IPR001841">
    <property type="entry name" value="Znf_RING"/>
</dbReference>
<protein>
    <recommendedName>
        <fullName evidence="6">RING-type domain-containing protein</fullName>
    </recommendedName>
</protein>
<feature type="compositionally biased region" description="Acidic residues" evidence="5">
    <location>
        <begin position="496"/>
        <end position="509"/>
    </location>
</feature>
<feature type="compositionally biased region" description="Polar residues" evidence="5">
    <location>
        <begin position="20"/>
        <end position="29"/>
    </location>
</feature>
<feature type="region of interest" description="Disordered" evidence="5">
    <location>
        <begin position="819"/>
        <end position="853"/>
    </location>
</feature>
<evidence type="ECO:0000256" key="1">
    <source>
        <dbReference type="ARBA" id="ARBA00022723"/>
    </source>
</evidence>
<feature type="compositionally biased region" description="Polar residues" evidence="5">
    <location>
        <begin position="901"/>
        <end position="936"/>
    </location>
</feature>
<evidence type="ECO:0000256" key="5">
    <source>
        <dbReference type="SAM" id="MobiDB-lite"/>
    </source>
</evidence>
<feature type="region of interest" description="Disordered" evidence="5">
    <location>
        <begin position="635"/>
        <end position="663"/>
    </location>
</feature>
<evidence type="ECO:0000313" key="8">
    <source>
        <dbReference type="Proteomes" id="UP000700596"/>
    </source>
</evidence>
<dbReference type="SUPFAM" id="SSF57850">
    <property type="entry name" value="RING/U-box"/>
    <property type="match status" value="1"/>
</dbReference>
<feature type="region of interest" description="Disordered" evidence="5">
    <location>
        <begin position="330"/>
        <end position="595"/>
    </location>
</feature>
<dbReference type="InterPro" id="IPR013083">
    <property type="entry name" value="Znf_RING/FYVE/PHD"/>
</dbReference>
<reference evidence="7" key="1">
    <citation type="journal article" date="2021" name="Nat. Commun.">
        <title>Genetic determinants of endophytism in the Arabidopsis root mycobiome.</title>
        <authorList>
            <person name="Mesny F."/>
            <person name="Miyauchi S."/>
            <person name="Thiergart T."/>
            <person name="Pickel B."/>
            <person name="Atanasova L."/>
            <person name="Karlsson M."/>
            <person name="Huettel B."/>
            <person name="Barry K.W."/>
            <person name="Haridas S."/>
            <person name="Chen C."/>
            <person name="Bauer D."/>
            <person name="Andreopoulos W."/>
            <person name="Pangilinan J."/>
            <person name="LaButti K."/>
            <person name="Riley R."/>
            <person name="Lipzen A."/>
            <person name="Clum A."/>
            <person name="Drula E."/>
            <person name="Henrissat B."/>
            <person name="Kohler A."/>
            <person name="Grigoriev I.V."/>
            <person name="Martin F.M."/>
            <person name="Hacquard S."/>
        </authorList>
    </citation>
    <scope>NUCLEOTIDE SEQUENCE</scope>
    <source>
        <strain evidence="7">MPI-CAGE-CH-0243</strain>
    </source>
</reference>
<dbReference type="InterPro" id="IPR018957">
    <property type="entry name" value="Znf_C3HC4_RING-type"/>
</dbReference>
<feature type="region of interest" description="Disordered" evidence="5">
    <location>
        <begin position="1"/>
        <end position="79"/>
    </location>
</feature>
<evidence type="ECO:0000259" key="6">
    <source>
        <dbReference type="PROSITE" id="PS50089"/>
    </source>
</evidence>
<proteinExistence type="predicted"/>
<organism evidence="7 8">
    <name type="scientific">Dendryphion nanum</name>
    <dbReference type="NCBI Taxonomy" id="256645"/>
    <lineage>
        <taxon>Eukaryota</taxon>
        <taxon>Fungi</taxon>
        <taxon>Dikarya</taxon>
        <taxon>Ascomycota</taxon>
        <taxon>Pezizomycotina</taxon>
        <taxon>Dothideomycetes</taxon>
        <taxon>Pleosporomycetidae</taxon>
        <taxon>Pleosporales</taxon>
        <taxon>Torulaceae</taxon>
        <taxon>Dendryphion</taxon>
    </lineage>
</organism>
<feature type="region of interest" description="Disordered" evidence="5">
    <location>
        <begin position="704"/>
        <end position="730"/>
    </location>
</feature>
<feature type="region of interest" description="Disordered" evidence="5">
    <location>
        <begin position="870"/>
        <end position="1090"/>
    </location>
</feature>
<feature type="compositionally biased region" description="Polar residues" evidence="5">
    <location>
        <begin position="1003"/>
        <end position="1020"/>
    </location>
</feature>
<dbReference type="AlphaFoldDB" id="A0A9P9IV23"/>
<evidence type="ECO:0000256" key="3">
    <source>
        <dbReference type="ARBA" id="ARBA00022833"/>
    </source>
</evidence>
<evidence type="ECO:0000256" key="4">
    <source>
        <dbReference type="PROSITE-ProRule" id="PRU00175"/>
    </source>
</evidence>
<feature type="compositionally biased region" description="Basic and acidic residues" evidence="5">
    <location>
        <begin position="48"/>
        <end position="79"/>
    </location>
</feature>
<dbReference type="Gene3D" id="3.30.40.10">
    <property type="entry name" value="Zinc/RING finger domain, C3HC4 (zinc finger)"/>
    <property type="match status" value="1"/>
</dbReference>
<comment type="caution">
    <text evidence="7">The sequence shown here is derived from an EMBL/GenBank/DDBJ whole genome shotgun (WGS) entry which is preliminary data.</text>
</comment>
<dbReference type="GO" id="GO:0005634">
    <property type="term" value="C:nucleus"/>
    <property type="evidence" value="ECO:0007669"/>
    <property type="project" value="TreeGrafter"/>
</dbReference>
<keyword evidence="1" id="KW-0479">Metal-binding</keyword>
<keyword evidence="8" id="KW-1185">Reference proteome</keyword>
<feature type="compositionally biased region" description="Polar residues" evidence="5">
    <location>
        <begin position="1033"/>
        <end position="1058"/>
    </location>
</feature>
<feature type="compositionally biased region" description="Polar residues" evidence="5">
    <location>
        <begin position="384"/>
        <end position="405"/>
    </location>
</feature>
<feature type="compositionally biased region" description="Polar residues" evidence="5">
    <location>
        <begin position="760"/>
        <end position="769"/>
    </location>
</feature>
<dbReference type="GO" id="GO:0061630">
    <property type="term" value="F:ubiquitin protein ligase activity"/>
    <property type="evidence" value="ECO:0007669"/>
    <property type="project" value="TreeGrafter"/>
</dbReference>
<feature type="compositionally biased region" description="Basic and acidic residues" evidence="5">
    <location>
        <begin position="979"/>
        <end position="997"/>
    </location>
</feature>
<feature type="compositionally biased region" description="Pro residues" evidence="5">
    <location>
        <begin position="1"/>
        <end position="12"/>
    </location>
</feature>
<gene>
    <name evidence="7" type="ORF">B0J11DRAFT_217208</name>
</gene>
<dbReference type="SMART" id="SM00184">
    <property type="entry name" value="RING"/>
    <property type="match status" value="1"/>
</dbReference>
<evidence type="ECO:0000256" key="2">
    <source>
        <dbReference type="ARBA" id="ARBA00022771"/>
    </source>
</evidence>
<dbReference type="GO" id="GO:0008270">
    <property type="term" value="F:zinc ion binding"/>
    <property type="evidence" value="ECO:0007669"/>
    <property type="project" value="UniProtKB-KW"/>
</dbReference>
<feature type="domain" description="RING-type" evidence="6">
    <location>
        <begin position="98"/>
        <end position="139"/>
    </location>
</feature>
<dbReference type="PANTHER" id="PTHR15898">
    <property type="entry name" value="BIFUNCTIONAL APOPTOSIS REGULATOR"/>
    <property type="match status" value="1"/>
</dbReference>
<dbReference type="PROSITE" id="PS00518">
    <property type="entry name" value="ZF_RING_1"/>
    <property type="match status" value="1"/>
</dbReference>
<dbReference type="GO" id="GO:0043161">
    <property type="term" value="P:proteasome-mediated ubiquitin-dependent protein catabolic process"/>
    <property type="evidence" value="ECO:0007669"/>
    <property type="project" value="TreeGrafter"/>
</dbReference>
<dbReference type="EMBL" id="JAGMWT010000003">
    <property type="protein sequence ID" value="KAH7132110.1"/>
    <property type="molecule type" value="Genomic_DNA"/>
</dbReference>
<name>A0A9P9IV23_9PLEO</name>
<dbReference type="OrthoDB" id="6105938at2759"/>
<accession>A0A9P9IV23</accession>
<feature type="compositionally biased region" description="Acidic residues" evidence="5">
    <location>
        <begin position="350"/>
        <end position="382"/>
    </location>
</feature>
<feature type="compositionally biased region" description="Low complexity" evidence="5">
    <location>
        <begin position="785"/>
        <end position="799"/>
    </location>
</feature>
<dbReference type="Proteomes" id="UP000700596">
    <property type="component" value="Unassembled WGS sequence"/>
</dbReference>
<dbReference type="CDD" id="cd16568">
    <property type="entry name" value="RING-HC_ScPSH1-like"/>
    <property type="match status" value="1"/>
</dbReference>
<feature type="compositionally biased region" description="Low complexity" evidence="5">
    <location>
        <begin position="456"/>
        <end position="468"/>
    </location>
</feature>
<keyword evidence="2 4" id="KW-0863">Zinc-finger</keyword>
<dbReference type="PROSITE" id="PS50089">
    <property type="entry name" value="ZF_RING_2"/>
    <property type="match status" value="1"/>
</dbReference>
<dbReference type="Pfam" id="PF00097">
    <property type="entry name" value="zf-C3HC4"/>
    <property type="match status" value="1"/>
</dbReference>
<dbReference type="InterPro" id="IPR017907">
    <property type="entry name" value="Znf_RING_CS"/>
</dbReference>
<dbReference type="PANTHER" id="PTHR15898:SF13">
    <property type="entry name" value="BIFUNCTIONAL APOPTOSIS REGULATOR"/>
    <property type="match status" value="1"/>
</dbReference>
<feature type="region of interest" description="Disordered" evidence="5">
    <location>
        <begin position="757"/>
        <end position="799"/>
    </location>
</feature>
<feature type="compositionally biased region" description="Low complexity" evidence="5">
    <location>
        <begin position="416"/>
        <end position="425"/>
    </location>
</feature>
<keyword evidence="3" id="KW-0862">Zinc</keyword>